<dbReference type="Proteomes" id="UP000275024">
    <property type="component" value="Unassembled WGS sequence"/>
</dbReference>
<protein>
    <recommendedName>
        <fullName evidence="1">DUF6879 domain-containing protein</fullName>
    </recommendedName>
</protein>
<dbReference type="RefSeq" id="WP_120697012.1">
    <property type="nucleotide sequence ID" value="NZ_RBDX01000007.1"/>
</dbReference>
<name>A0A3A9WUA5_9ACTN</name>
<evidence type="ECO:0000313" key="3">
    <source>
        <dbReference type="EMBL" id="RKN23325.1"/>
    </source>
</evidence>
<evidence type="ECO:0000313" key="4">
    <source>
        <dbReference type="Proteomes" id="UP000268652"/>
    </source>
</evidence>
<dbReference type="AlphaFoldDB" id="A0A3A9WUA5"/>
<evidence type="ECO:0000313" key="5">
    <source>
        <dbReference type="Proteomes" id="UP000275024"/>
    </source>
</evidence>
<dbReference type="InterPro" id="IPR049244">
    <property type="entry name" value="DUF6879"/>
</dbReference>
<gene>
    <name evidence="3" type="ORF">D7318_12510</name>
    <name evidence="2" type="ORF">D7319_11555</name>
</gene>
<dbReference type="Pfam" id="PF21806">
    <property type="entry name" value="DUF6879"/>
    <property type="match status" value="1"/>
</dbReference>
<accession>A0A3A9WUA5</accession>
<comment type="caution">
    <text evidence="2">The sequence shown here is derived from an EMBL/GenBank/DDBJ whole genome shotgun (WGS) entry which is preliminary data.</text>
</comment>
<reference evidence="4 5" key="1">
    <citation type="submission" date="2018-09" db="EMBL/GenBank/DDBJ databases">
        <title>Streptomyces sp. nov. DS1-2, an endophytic actinomycete isolated from roots of Dendrobium scabrilingue.</title>
        <authorList>
            <person name="Kuncharoen N."/>
            <person name="Kudo T."/>
            <person name="Ohkuma M."/>
            <person name="Yuki M."/>
            <person name="Tanasupawat S."/>
        </authorList>
    </citation>
    <scope>NUCLEOTIDE SEQUENCE [LARGE SCALE GENOMIC DNA]</scope>
    <source>
        <strain evidence="2 5">AZ1-7</strain>
        <strain evidence="3 4">DS1-2</strain>
    </source>
</reference>
<dbReference type="Proteomes" id="UP000268652">
    <property type="component" value="Unassembled WGS sequence"/>
</dbReference>
<evidence type="ECO:0000313" key="2">
    <source>
        <dbReference type="EMBL" id="RKN09687.1"/>
    </source>
</evidence>
<keyword evidence="4" id="KW-1185">Reference proteome</keyword>
<sequence length="209" mass="24082">MLDLTVPSLDLSQGERLISPDYKADFRRQDAEIRGRSSWKLERLQHFEERNDPSRDALRRGDWDAALRLLEEEREGLLESTRQDEERDNPFHRVRVVEEPLTAYVQWELHALRIQAECGRPIRVVDAREVAALEAEGPLPEVVILGGETLYRVHYTHEGVPDGATRFTDRDTIAPWEALIEALYAGGEDVIPYVQRRVEPLPPPRLTGR</sequence>
<dbReference type="EMBL" id="RBDY01000007">
    <property type="protein sequence ID" value="RKN23325.1"/>
    <property type="molecule type" value="Genomic_DNA"/>
</dbReference>
<feature type="domain" description="DUF6879" evidence="1">
    <location>
        <begin position="35"/>
        <end position="194"/>
    </location>
</feature>
<evidence type="ECO:0000259" key="1">
    <source>
        <dbReference type="Pfam" id="PF21806"/>
    </source>
</evidence>
<proteinExistence type="predicted"/>
<dbReference type="OrthoDB" id="3436275at2"/>
<dbReference type="EMBL" id="RBDX01000007">
    <property type="protein sequence ID" value="RKN09687.1"/>
    <property type="molecule type" value="Genomic_DNA"/>
</dbReference>
<organism evidence="2 5">
    <name type="scientific">Streptomyces radicis</name>
    <dbReference type="NCBI Taxonomy" id="1750517"/>
    <lineage>
        <taxon>Bacteria</taxon>
        <taxon>Bacillati</taxon>
        <taxon>Actinomycetota</taxon>
        <taxon>Actinomycetes</taxon>
        <taxon>Kitasatosporales</taxon>
        <taxon>Streptomycetaceae</taxon>
        <taxon>Streptomyces</taxon>
    </lineage>
</organism>